<dbReference type="GO" id="GO:0005992">
    <property type="term" value="P:trehalose biosynthetic process"/>
    <property type="evidence" value="ECO:0007669"/>
    <property type="project" value="InterPro"/>
</dbReference>
<evidence type="ECO:0000313" key="1">
    <source>
        <dbReference type="EMBL" id="CAH1954725.1"/>
    </source>
</evidence>
<proteinExistence type="predicted"/>
<dbReference type="Gene3D" id="3.40.50.1000">
    <property type="entry name" value="HAD superfamily/HAD-like"/>
    <property type="match status" value="1"/>
</dbReference>
<dbReference type="EMBL" id="CAKOFQ010006655">
    <property type="protein sequence ID" value="CAH1954725.1"/>
    <property type="molecule type" value="Genomic_DNA"/>
</dbReference>
<protein>
    <recommendedName>
        <fullName evidence="3">Trehalose-phosphatase</fullName>
    </recommendedName>
</protein>
<dbReference type="Proteomes" id="UP001152888">
    <property type="component" value="Unassembled WGS sequence"/>
</dbReference>
<dbReference type="SUPFAM" id="SSF56784">
    <property type="entry name" value="HAD-like"/>
    <property type="match status" value="1"/>
</dbReference>
<dbReference type="InterPro" id="IPR036412">
    <property type="entry name" value="HAD-like_sf"/>
</dbReference>
<reference evidence="1" key="1">
    <citation type="submission" date="2022-03" db="EMBL/GenBank/DDBJ databases">
        <authorList>
            <person name="Sayadi A."/>
        </authorList>
    </citation>
    <scope>NUCLEOTIDE SEQUENCE</scope>
</reference>
<dbReference type="AlphaFoldDB" id="A0A9P0JQ19"/>
<sequence length="64" mass="7397">MCSTEKKFDEYEEYLTKYLQNTKDLALLLDYDGTLSPLVAHPDLAVIPPKTKEILQKLAQVWIL</sequence>
<accession>A0A9P0JQ19</accession>
<dbReference type="InterPro" id="IPR023214">
    <property type="entry name" value="HAD_sf"/>
</dbReference>
<comment type="caution">
    <text evidence="1">The sequence shown here is derived from an EMBL/GenBank/DDBJ whole genome shotgun (WGS) entry which is preliminary data.</text>
</comment>
<dbReference type="InterPro" id="IPR003337">
    <property type="entry name" value="Trehalose_PPase"/>
</dbReference>
<dbReference type="Pfam" id="PF02358">
    <property type="entry name" value="Trehalose_PPase"/>
    <property type="match status" value="1"/>
</dbReference>
<evidence type="ECO:0008006" key="3">
    <source>
        <dbReference type="Google" id="ProtNLM"/>
    </source>
</evidence>
<dbReference type="OrthoDB" id="755951at2759"/>
<name>A0A9P0JQ19_ACAOB</name>
<gene>
    <name evidence="1" type="ORF">ACAOBT_LOCUS714</name>
</gene>
<evidence type="ECO:0000313" key="2">
    <source>
        <dbReference type="Proteomes" id="UP001152888"/>
    </source>
</evidence>
<organism evidence="1 2">
    <name type="scientific">Acanthoscelides obtectus</name>
    <name type="common">Bean weevil</name>
    <name type="synonym">Bruchus obtectus</name>
    <dbReference type="NCBI Taxonomy" id="200917"/>
    <lineage>
        <taxon>Eukaryota</taxon>
        <taxon>Metazoa</taxon>
        <taxon>Ecdysozoa</taxon>
        <taxon>Arthropoda</taxon>
        <taxon>Hexapoda</taxon>
        <taxon>Insecta</taxon>
        <taxon>Pterygota</taxon>
        <taxon>Neoptera</taxon>
        <taxon>Endopterygota</taxon>
        <taxon>Coleoptera</taxon>
        <taxon>Polyphaga</taxon>
        <taxon>Cucujiformia</taxon>
        <taxon>Chrysomeloidea</taxon>
        <taxon>Chrysomelidae</taxon>
        <taxon>Bruchinae</taxon>
        <taxon>Bruchini</taxon>
        <taxon>Acanthoscelides</taxon>
    </lineage>
</organism>
<keyword evidence="2" id="KW-1185">Reference proteome</keyword>